<dbReference type="PANTHER" id="PTHR22946">
    <property type="entry name" value="DIENELACTONE HYDROLASE DOMAIN-CONTAINING PROTEIN-RELATED"/>
    <property type="match status" value="1"/>
</dbReference>
<keyword evidence="4" id="KW-1185">Reference proteome</keyword>
<sequence length="309" mass="33749">MDFRFSSREEWLDFIASKRGGEEARAIYAAMFTDADFDRWASGTSVVAEKISYQNDGLTINGFAVRPAAPGRYPVIIYNHGGAMQWGRIIFPEILEFHRLARRGYVVLASYYRGEGGSDGEPDMGGGDVSDSLALLDIAGSFAGADTSRVGMIGFSRGGGVTYGAVACSDRVDAAVTIGAPADHLTSARRDEFDEHVYPHAIRGYSEDKTASLRAISALHYAQHFHGDTAMLIVHGGADNRVPPTDSLNLASRLQDAGQPYRLKIYEGGSHGLFENYGDVRMEIDRWMDQYVRDRDTAPGNVPPPLDVD</sequence>
<evidence type="ECO:0000313" key="3">
    <source>
        <dbReference type="EMBL" id="MBV7256860.1"/>
    </source>
</evidence>
<gene>
    <name evidence="3" type="ORF">KCG44_08680</name>
</gene>
<accession>A0ABS6SF25</accession>
<dbReference type="Pfam" id="PF00326">
    <property type="entry name" value="Peptidase_S9"/>
    <property type="match status" value="1"/>
</dbReference>
<name>A0ABS6SF25_9SPHN</name>
<proteinExistence type="predicted"/>
<keyword evidence="1" id="KW-0378">Hydrolase</keyword>
<protein>
    <submittedName>
        <fullName evidence="3">Prolyl oligopeptidase family serine peptidase</fullName>
    </submittedName>
</protein>
<dbReference type="Proteomes" id="UP000722336">
    <property type="component" value="Unassembled WGS sequence"/>
</dbReference>
<organism evidence="3 4">
    <name type="scientific">Pacificimonas pallii</name>
    <dbReference type="NCBI Taxonomy" id="2827236"/>
    <lineage>
        <taxon>Bacteria</taxon>
        <taxon>Pseudomonadati</taxon>
        <taxon>Pseudomonadota</taxon>
        <taxon>Alphaproteobacteria</taxon>
        <taxon>Sphingomonadales</taxon>
        <taxon>Sphingosinicellaceae</taxon>
        <taxon>Pacificimonas</taxon>
    </lineage>
</organism>
<dbReference type="RefSeq" id="WP_218445683.1">
    <property type="nucleotide sequence ID" value="NZ_JAGSPA010000003.1"/>
</dbReference>
<evidence type="ECO:0000313" key="4">
    <source>
        <dbReference type="Proteomes" id="UP000722336"/>
    </source>
</evidence>
<dbReference type="InterPro" id="IPR001375">
    <property type="entry name" value="Peptidase_S9_cat"/>
</dbReference>
<reference evidence="3 4" key="1">
    <citation type="submission" date="2021-04" db="EMBL/GenBank/DDBJ databases">
        <authorList>
            <person name="Pira H."/>
            <person name="Risdian C."/>
            <person name="Wink J."/>
        </authorList>
    </citation>
    <scope>NUCLEOTIDE SEQUENCE [LARGE SCALE GENOMIC DNA]</scope>
    <source>
        <strain evidence="3 4">WHA3</strain>
    </source>
</reference>
<feature type="domain" description="Peptidase S9 prolyl oligopeptidase catalytic" evidence="2">
    <location>
        <begin position="97"/>
        <end position="292"/>
    </location>
</feature>
<comment type="caution">
    <text evidence="3">The sequence shown here is derived from an EMBL/GenBank/DDBJ whole genome shotgun (WGS) entry which is preliminary data.</text>
</comment>
<evidence type="ECO:0000256" key="1">
    <source>
        <dbReference type="ARBA" id="ARBA00022801"/>
    </source>
</evidence>
<evidence type="ECO:0000259" key="2">
    <source>
        <dbReference type="Pfam" id="PF00326"/>
    </source>
</evidence>
<dbReference type="InterPro" id="IPR050261">
    <property type="entry name" value="FrsA_esterase"/>
</dbReference>
<dbReference type="PANTHER" id="PTHR22946:SF9">
    <property type="entry name" value="POLYKETIDE TRANSFERASE AF380"/>
    <property type="match status" value="1"/>
</dbReference>
<dbReference type="EMBL" id="JAGSPA010000003">
    <property type="protein sequence ID" value="MBV7256860.1"/>
    <property type="molecule type" value="Genomic_DNA"/>
</dbReference>